<keyword evidence="1" id="KW-0472">Membrane</keyword>
<keyword evidence="1" id="KW-1133">Transmembrane helix</keyword>
<gene>
    <name evidence="2" type="ORF">A3841_11145</name>
</gene>
<feature type="transmembrane region" description="Helical" evidence="1">
    <location>
        <begin position="20"/>
        <end position="41"/>
    </location>
</feature>
<keyword evidence="3" id="KW-1185">Reference proteome</keyword>
<proteinExistence type="predicted"/>
<evidence type="ECO:0000313" key="3">
    <source>
        <dbReference type="Proteomes" id="UP000186551"/>
    </source>
</evidence>
<dbReference type="Proteomes" id="UP000186551">
    <property type="component" value="Unassembled WGS sequence"/>
</dbReference>
<evidence type="ECO:0000313" key="2">
    <source>
        <dbReference type="EMBL" id="OKL41588.1"/>
    </source>
</evidence>
<reference evidence="2 3" key="1">
    <citation type="submission" date="2016-03" db="EMBL/GenBank/DDBJ databases">
        <title>Genome sequence of Pontibacter sp. nov., of the family cytophagaceae, isolated from marine sediment of the Yellow Sea, China.</title>
        <authorList>
            <person name="Zhang G."/>
            <person name="Zhang R."/>
        </authorList>
    </citation>
    <scope>NUCLEOTIDE SEQUENCE [LARGE SCALE GENOMIC DNA]</scope>
    <source>
        <strain evidence="2 3">S10-8</strain>
    </source>
</reference>
<sequence>MNLYYKSCVYLFDSTFGYGFISRIVFPFILYDKFFLSTFYLKLIKLIGINSCTPMRLFADALMPKV</sequence>
<dbReference type="EMBL" id="LVWA01000003">
    <property type="protein sequence ID" value="OKL41588.1"/>
    <property type="molecule type" value="Genomic_DNA"/>
</dbReference>
<organism evidence="2 3">
    <name type="scientific">Pontibacter flavimaris</name>
    <dbReference type="NCBI Taxonomy" id="1797110"/>
    <lineage>
        <taxon>Bacteria</taxon>
        <taxon>Pseudomonadati</taxon>
        <taxon>Bacteroidota</taxon>
        <taxon>Cytophagia</taxon>
        <taxon>Cytophagales</taxon>
        <taxon>Hymenobacteraceae</taxon>
        <taxon>Pontibacter</taxon>
    </lineage>
</organism>
<accession>A0A1Q5PHA1</accession>
<evidence type="ECO:0000256" key="1">
    <source>
        <dbReference type="SAM" id="Phobius"/>
    </source>
</evidence>
<name>A0A1Q5PHA1_9BACT</name>
<dbReference type="AlphaFoldDB" id="A0A1Q5PHA1"/>
<keyword evidence="1" id="KW-0812">Transmembrane</keyword>
<comment type="caution">
    <text evidence="2">The sequence shown here is derived from an EMBL/GenBank/DDBJ whole genome shotgun (WGS) entry which is preliminary data.</text>
</comment>
<protein>
    <submittedName>
        <fullName evidence="2">Uncharacterized protein</fullName>
    </submittedName>
</protein>
<dbReference type="STRING" id="1797110.A3841_11145"/>